<feature type="domain" description="Gfo/Idh/MocA-like oxidoreductase N-terminal" evidence="1">
    <location>
        <begin position="9"/>
        <end position="131"/>
    </location>
</feature>
<dbReference type="EC" id="1.1.1.370" evidence="3"/>
<dbReference type="InterPro" id="IPR000683">
    <property type="entry name" value="Gfo/Idh/MocA-like_OxRdtase_N"/>
</dbReference>
<comment type="caution">
    <text evidence="3">The sequence shown here is derived from an EMBL/GenBank/DDBJ whole genome shotgun (WGS) entry which is preliminary data.</text>
</comment>
<dbReference type="PANTHER" id="PTHR43249">
    <property type="entry name" value="UDP-N-ACETYL-2-AMINO-2-DEOXY-D-GLUCURONATE OXIDASE"/>
    <property type="match status" value="1"/>
</dbReference>
<evidence type="ECO:0000259" key="2">
    <source>
        <dbReference type="Pfam" id="PF02894"/>
    </source>
</evidence>
<proteinExistence type="predicted"/>
<reference evidence="3" key="1">
    <citation type="submission" date="2019-08" db="EMBL/GenBank/DDBJ databases">
        <authorList>
            <person name="Kucharzyk K."/>
            <person name="Murdoch R.W."/>
            <person name="Higgins S."/>
            <person name="Loffler F."/>
        </authorList>
    </citation>
    <scope>NUCLEOTIDE SEQUENCE</scope>
</reference>
<dbReference type="InterPro" id="IPR004104">
    <property type="entry name" value="Gfo/Idh/MocA-like_OxRdtase_C"/>
</dbReference>
<gene>
    <name evidence="3" type="primary">iolX_1</name>
    <name evidence="3" type="ORF">SDC9_10249</name>
</gene>
<dbReference type="PANTHER" id="PTHR43249:SF1">
    <property type="entry name" value="D-GLUCOSIDE 3-DEHYDROGENASE"/>
    <property type="match status" value="1"/>
</dbReference>
<keyword evidence="3" id="KW-0560">Oxidoreductase</keyword>
<dbReference type="SUPFAM" id="SSF55347">
    <property type="entry name" value="Glyceraldehyde-3-phosphate dehydrogenase-like, C-terminal domain"/>
    <property type="match status" value="1"/>
</dbReference>
<dbReference type="Gene3D" id="3.40.50.720">
    <property type="entry name" value="NAD(P)-binding Rossmann-like Domain"/>
    <property type="match status" value="1"/>
</dbReference>
<name>A0A644TCJ7_9ZZZZ</name>
<dbReference type="GO" id="GO:0000166">
    <property type="term" value="F:nucleotide binding"/>
    <property type="evidence" value="ECO:0007669"/>
    <property type="project" value="InterPro"/>
</dbReference>
<dbReference type="Pfam" id="PF02894">
    <property type="entry name" value="GFO_IDH_MocA_C"/>
    <property type="match status" value="1"/>
</dbReference>
<dbReference type="GO" id="GO:0016491">
    <property type="term" value="F:oxidoreductase activity"/>
    <property type="evidence" value="ECO:0007669"/>
    <property type="project" value="UniProtKB-KW"/>
</dbReference>
<evidence type="ECO:0000259" key="1">
    <source>
        <dbReference type="Pfam" id="PF01408"/>
    </source>
</evidence>
<dbReference type="EMBL" id="VSSQ01000025">
    <property type="protein sequence ID" value="MPL64594.1"/>
    <property type="molecule type" value="Genomic_DNA"/>
</dbReference>
<dbReference type="SUPFAM" id="SSF51735">
    <property type="entry name" value="NAD(P)-binding Rossmann-fold domains"/>
    <property type="match status" value="1"/>
</dbReference>
<dbReference type="Gene3D" id="3.30.360.10">
    <property type="entry name" value="Dihydrodipicolinate Reductase, domain 2"/>
    <property type="match status" value="1"/>
</dbReference>
<dbReference type="InterPro" id="IPR052515">
    <property type="entry name" value="Gfo/Idh/MocA_Oxidoreductase"/>
</dbReference>
<evidence type="ECO:0000313" key="3">
    <source>
        <dbReference type="EMBL" id="MPL64594.1"/>
    </source>
</evidence>
<accession>A0A644TCJ7</accession>
<dbReference type="AlphaFoldDB" id="A0A644TCJ7"/>
<organism evidence="3">
    <name type="scientific">bioreactor metagenome</name>
    <dbReference type="NCBI Taxonomy" id="1076179"/>
    <lineage>
        <taxon>unclassified sequences</taxon>
        <taxon>metagenomes</taxon>
        <taxon>ecological metagenomes</taxon>
    </lineage>
</organism>
<dbReference type="InterPro" id="IPR036291">
    <property type="entry name" value="NAD(P)-bd_dom_sf"/>
</dbReference>
<feature type="domain" description="Gfo/Idh/MocA-like oxidoreductase C-terminal" evidence="2">
    <location>
        <begin position="145"/>
        <end position="344"/>
    </location>
</feature>
<sequence length="347" mass="37955">MDQEGRLCVGIRGAGQVANQHAAAILANPRLRLAAISSRSRSSSEKLGRDWASAGKAEEPIRVYDRYEELLDDQTVDIVSECMPNYLHAGEAILAFNAGKHLILEKPAGISREELQALRDAAGRSGRKSVVSFVLRWHPLVANLKNLLDASAIGDVYYAEMDYWHGIKPSFSSYDWIRRKEYAGGAMITGGCHATDLARYLHGEIDEVSAYATRVRKDFDYPTTIVAALRFADGSVGKISVSLDGLNFPYQFNIDLLGTKGALRDNRIYSKRLFPAQKDFVVLPCDTPNSGSVEHHPFKQEIDNLVECIDKGAPVLSDVADACESMEVALAITESAASGKPVKVHGS</sequence>
<dbReference type="Pfam" id="PF01408">
    <property type="entry name" value="GFO_IDH_MocA"/>
    <property type="match status" value="1"/>
</dbReference>
<protein>
    <submittedName>
        <fullName evidence="3">Scyllo-inositol 2-dehydrogenase (NAD(+))</fullName>
        <ecNumber evidence="3">1.1.1.370</ecNumber>
    </submittedName>
</protein>